<name>A0AAD3CQ84_9STRA</name>
<gene>
    <name evidence="1" type="ORF">CTEN210_06647</name>
</gene>
<dbReference type="InterPro" id="IPR032675">
    <property type="entry name" value="LRR_dom_sf"/>
</dbReference>
<dbReference type="EMBL" id="BLLK01000038">
    <property type="protein sequence ID" value="GFH50171.1"/>
    <property type="molecule type" value="Genomic_DNA"/>
</dbReference>
<dbReference type="AlphaFoldDB" id="A0AAD3CQ84"/>
<comment type="caution">
    <text evidence="1">The sequence shown here is derived from an EMBL/GenBank/DDBJ whole genome shotgun (WGS) entry which is preliminary data.</text>
</comment>
<dbReference type="Proteomes" id="UP001054902">
    <property type="component" value="Unassembled WGS sequence"/>
</dbReference>
<accession>A0AAD3CQ84</accession>
<proteinExistence type="predicted"/>
<sequence>MRVQTEEWRRFIPGVRMYKGKKTLFWNGEILWDDDDLFGHPLIYDEEERDSWEVIIVLPGVEVIPQWAFCTFEKLEAVIMSDTVRRIEDNAFDACESLMFVKLLRNLEYIGREAFPYCKSLTSIFIPQSCRDIGRWAFWNCTKLIIFNVPRQTQLGDDVIAGTALIHVSQFETSGYGSYNNIEVHEWVKNLNQGEDYELHRACSSFNPLKEIIYGILKRKGPSAFQKKNEVGLTPSDYLDSNPFAEIHIDQKALMKQYVMEMMGETVFNVM</sequence>
<evidence type="ECO:0000313" key="2">
    <source>
        <dbReference type="Proteomes" id="UP001054902"/>
    </source>
</evidence>
<keyword evidence="2" id="KW-1185">Reference proteome</keyword>
<dbReference type="Pfam" id="PF13306">
    <property type="entry name" value="LRR_5"/>
    <property type="match status" value="1"/>
</dbReference>
<dbReference type="PANTHER" id="PTHR45661:SF3">
    <property type="entry name" value="IG-LIKE DOMAIN-CONTAINING PROTEIN"/>
    <property type="match status" value="1"/>
</dbReference>
<dbReference type="PANTHER" id="PTHR45661">
    <property type="entry name" value="SURFACE ANTIGEN"/>
    <property type="match status" value="1"/>
</dbReference>
<dbReference type="InterPro" id="IPR026906">
    <property type="entry name" value="LRR_5"/>
</dbReference>
<organism evidence="1 2">
    <name type="scientific">Chaetoceros tenuissimus</name>
    <dbReference type="NCBI Taxonomy" id="426638"/>
    <lineage>
        <taxon>Eukaryota</taxon>
        <taxon>Sar</taxon>
        <taxon>Stramenopiles</taxon>
        <taxon>Ochrophyta</taxon>
        <taxon>Bacillariophyta</taxon>
        <taxon>Coscinodiscophyceae</taxon>
        <taxon>Chaetocerotophycidae</taxon>
        <taxon>Chaetocerotales</taxon>
        <taxon>Chaetocerotaceae</taxon>
        <taxon>Chaetoceros</taxon>
    </lineage>
</organism>
<dbReference type="Gene3D" id="3.80.10.10">
    <property type="entry name" value="Ribonuclease Inhibitor"/>
    <property type="match status" value="1"/>
</dbReference>
<dbReference type="InterPro" id="IPR053139">
    <property type="entry name" value="Surface_bspA-like"/>
</dbReference>
<protein>
    <recommendedName>
        <fullName evidence="3">Leucine-rich repeat domain-containing protein</fullName>
    </recommendedName>
</protein>
<dbReference type="SUPFAM" id="SSF52058">
    <property type="entry name" value="L domain-like"/>
    <property type="match status" value="1"/>
</dbReference>
<reference evidence="1 2" key="1">
    <citation type="journal article" date="2021" name="Sci. Rep.">
        <title>The genome of the diatom Chaetoceros tenuissimus carries an ancient integrated fragment of an extant virus.</title>
        <authorList>
            <person name="Hongo Y."/>
            <person name="Kimura K."/>
            <person name="Takaki Y."/>
            <person name="Yoshida Y."/>
            <person name="Baba S."/>
            <person name="Kobayashi G."/>
            <person name="Nagasaki K."/>
            <person name="Hano T."/>
            <person name="Tomaru Y."/>
        </authorList>
    </citation>
    <scope>NUCLEOTIDE SEQUENCE [LARGE SCALE GENOMIC DNA]</scope>
    <source>
        <strain evidence="1 2">NIES-3715</strain>
    </source>
</reference>
<evidence type="ECO:0000313" key="1">
    <source>
        <dbReference type="EMBL" id="GFH50171.1"/>
    </source>
</evidence>
<evidence type="ECO:0008006" key="3">
    <source>
        <dbReference type="Google" id="ProtNLM"/>
    </source>
</evidence>